<feature type="compositionally biased region" description="Pro residues" evidence="1">
    <location>
        <begin position="59"/>
        <end position="87"/>
    </location>
</feature>
<sequence>MAASARPSPLQLISCLLLLVLLVSSPHSSEARTSPEDGDLAGGTLQYGARKLLVMDNPVTPPPPAPVSDPPIGPGLVRPPPPPEEKV</sequence>
<organism evidence="3 4">
    <name type="scientific">Sorghum bicolor</name>
    <name type="common">Sorghum</name>
    <name type="synonym">Sorghum vulgare</name>
    <dbReference type="NCBI Taxonomy" id="4558"/>
    <lineage>
        <taxon>Eukaryota</taxon>
        <taxon>Viridiplantae</taxon>
        <taxon>Streptophyta</taxon>
        <taxon>Embryophyta</taxon>
        <taxon>Tracheophyta</taxon>
        <taxon>Spermatophyta</taxon>
        <taxon>Magnoliopsida</taxon>
        <taxon>Liliopsida</taxon>
        <taxon>Poales</taxon>
        <taxon>Poaceae</taxon>
        <taxon>PACMAD clade</taxon>
        <taxon>Panicoideae</taxon>
        <taxon>Andropogonodae</taxon>
        <taxon>Andropogoneae</taxon>
        <taxon>Sorghinae</taxon>
        <taxon>Sorghum</taxon>
    </lineage>
</organism>
<keyword evidence="4" id="KW-1185">Reference proteome</keyword>
<feature type="chain" id="PRO_5008589309" evidence="2">
    <location>
        <begin position="32"/>
        <end position="87"/>
    </location>
</feature>
<dbReference type="InParanoid" id="A0A1B6Q1M0"/>
<name>A0A1B6Q1M0_SORBI</name>
<dbReference type="AlphaFoldDB" id="A0A1B6Q1M0"/>
<evidence type="ECO:0000256" key="1">
    <source>
        <dbReference type="SAM" id="MobiDB-lite"/>
    </source>
</evidence>
<feature type="region of interest" description="Disordered" evidence="1">
    <location>
        <begin position="26"/>
        <end position="45"/>
    </location>
</feature>
<evidence type="ECO:0000313" key="3">
    <source>
        <dbReference type="EMBL" id="KXG31765.1"/>
    </source>
</evidence>
<accession>A0A1B6Q1M0</accession>
<gene>
    <name evidence="3" type="ORF">SORBI_3003G053100</name>
</gene>
<reference evidence="3 4" key="1">
    <citation type="journal article" date="2009" name="Nature">
        <title>The Sorghum bicolor genome and the diversification of grasses.</title>
        <authorList>
            <person name="Paterson A.H."/>
            <person name="Bowers J.E."/>
            <person name="Bruggmann R."/>
            <person name="Dubchak I."/>
            <person name="Grimwood J."/>
            <person name="Gundlach H."/>
            <person name="Haberer G."/>
            <person name="Hellsten U."/>
            <person name="Mitros T."/>
            <person name="Poliakov A."/>
            <person name="Schmutz J."/>
            <person name="Spannagl M."/>
            <person name="Tang H."/>
            <person name="Wang X."/>
            <person name="Wicker T."/>
            <person name="Bharti A.K."/>
            <person name="Chapman J."/>
            <person name="Feltus F.A."/>
            <person name="Gowik U."/>
            <person name="Grigoriev I.V."/>
            <person name="Lyons E."/>
            <person name="Maher C.A."/>
            <person name="Martis M."/>
            <person name="Narechania A."/>
            <person name="Otillar R.P."/>
            <person name="Penning B.W."/>
            <person name="Salamov A.A."/>
            <person name="Wang Y."/>
            <person name="Zhang L."/>
            <person name="Carpita N.C."/>
            <person name="Freeling M."/>
            <person name="Gingle A.R."/>
            <person name="Hash C.T."/>
            <person name="Keller B."/>
            <person name="Klein P."/>
            <person name="Kresovich S."/>
            <person name="McCann M.C."/>
            <person name="Ming R."/>
            <person name="Peterson D.G."/>
            <person name="Mehboob-ur-Rahman"/>
            <person name="Ware D."/>
            <person name="Westhoff P."/>
            <person name="Mayer K.F."/>
            <person name="Messing J."/>
            <person name="Rokhsar D.S."/>
        </authorList>
    </citation>
    <scope>NUCLEOTIDE SEQUENCE [LARGE SCALE GENOMIC DNA]</scope>
    <source>
        <strain evidence="4">cv. BTx623</strain>
    </source>
</reference>
<protein>
    <submittedName>
        <fullName evidence="3">Uncharacterized protein</fullName>
    </submittedName>
</protein>
<feature type="region of interest" description="Disordered" evidence="1">
    <location>
        <begin position="55"/>
        <end position="87"/>
    </location>
</feature>
<dbReference type="Proteomes" id="UP000000768">
    <property type="component" value="Chromosome 3"/>
</dbReference>
<proteinExistence type="predicted"/>
<dbReference type="EMBL" id="CM000762">
    <property type="protein sequence ID" value="KXG31765.1"/>
    <property type="molecule type" value="Genomic_DNA"/>
</dbReference>
<evidence type="ECO:0000313" key="4">
    <source>
        <dbReference type="Proteomes" id="UP000000768"/>
    </source>
</evidence>
<keyword evidence="2" id="KW-0732">Signal</keyword>
<dbReference type="OMA" id="PHSSEYG"/>
<reference evidence="4" key="2">
    <citation type="journal article" date="2018" name="Plant J.">
        <title>The Sorghum bicolor reference genome: improved assembly, gene annotations, a transcriptome atlas, and signatures of genome organization.</title>
        <authorList>
            <person name="McCormick R.F."/>
            <person name="Truong S.K."/>
            <person name="Sreedasyam A."/>
            <person name="Jenkins J."/>
            <person name="Shu S."/>
            <person name="Sims D."/>
            <person name="Kennedy M."/>
            <person name="Amirebrahimi M."/>
            <person name="Weers B.D."/>
            <person name="McKinley B."/>
            <person name="Mattison A."/>
            <person name="Morishige D.T."/>
            <person name="Grimwood J."/>
            <person name="Schmutz J."/>
            <person name="Mullet J.E."/>
        </authorList>
    </citation>
    <scope>NUCLEOTIDE SEQUENCE [LARGE SCALE GENOMIC DNA]</scope>
    <source>
        <strain evidence="4">cv. BTx623</strain>
    </source>
</reference>
<dbReference type="Gramene" id="KXG31765">
    <property type="protein sequence ID" value="KXG31765"/>
    <property type="gene ID" value="SORBI_3003G053100"/>
</dbReference>
<evidence type="ECO:0000256" key="2">
    <source>
        <dbReference type="SAM" id="SignalP"/>
    </source>
</evidence>
<feature type="signal peptide" evidence="2">
    <location>
        <begin position="1"/>
        <end position="31"/>
    </location>
</feature>